<dbReference type="PRINTS" id="PR01333">
    <property type="entry name" value="2POREKCHANEL"/>
</dbReference>
<name>A0A6A6W4W2_9PEZI</name>
<feature type="domain" description="Potassium channel" evidence="11">
    <location>
        <begin position="369"/>
        <end position="443"/>
    </location>
</feature>
<sequence length="679" mass="75665">MNDPGMDGPVGRAADDVEDNTPEKELDTSAGGEQDFLGPSRWWFASTACPLIAGTFGPMASAFSICALVEKWRVYIPEGQTEASGQAVEDPHWLIAINSVSLACALIANMALLLNMARRVSFAIAQPVTIVGWLVASALLIALVSVASSPVFRIEPASEHALTQAYYYAIMAAGLYFAVAILMIITVVGAYREHYPKMFRLTMAQRTLMLQTITFMVYLLVGALVFAKVEGWAYLDAVYWASFTLLTVGIGDYAPTTHLGRSLLFPFAIGGIVTVGLVVGSIRSLALDRGKHKLKARMTEKKREAVLSTVNLEKRTIRVGIFNSIEFAQKGLTEAQRREQEFLIMRRVQHDAQRMRQWTSLIVSTLAALTLALVGAVVFWQSEKPQGWSYFQAFYFSYVSLLTIGYGDISPTSNSGKAFFVFWSLLAVPTLTILISNMGDTVVKVFRDLVIWIGAFTVLPGERGTKEALNDTMSRVKQYMHPKKSYHGIFGQSGHERDTAHRIEEVSKRRLAACFEKEELMAADDAGSEGEDTERDVHFYNYVLVSEIRNVMKDVNASPPKRYSYGEWAHFLKLLGQDEHNPEHHRTPPIVEDKNVRPGQNEQSRLDFGKAGYRNVGSEALAWSWLGIRSPLLGNQSEAEWVLERLTATLEFHLKSLQAGRQLTGTKHPPIRRSDLTKH</sequence>
<dbReference type="AlphaFoldDB" id="A0A6A6W4W2"/>
<reference evidence="12" key="1">
    <citation type="journal article" date="2020" name="Stud. Mycol.">
        <title>101 Dothideomycetes genomes: a test case for predicting lifestyles and emergence of pathogens.</title>
        <authorList>
            <person name="Haridas S."/>
            <person name="Albert R."/>
            <person name="Binder M."/>
            <person name="Bloem J."/>
            <person name="Labutti K."/>
            <person name="Salamov A."/>
            <person name="Andreopoulos B."/>
            <person name="Baker S."/>
            <person name="Barry K."/>
            <person name="Bills G."/>
            <person name="Bluhm B."/>
            <person name="Cannon C."/>
            <person name="Castanera R."/>
            <person name="Culley D."/>
            <person name="Daum C."/>
            <person name="Ezra D."/>
            <person name="Gonzalez J."/>
            <person name="Henrissat B."/>
            <person name="Kuo A."/>
            <person name="Liang C."/>
            <person name="Lipzen A."/>
            <person name="Lutzoni F."/>
            <person name="Magnuson J."/>
            <person name="Mondo S."/>
            <person name="Nolan M."/>
            <person name="Ohm R."/>
            <person name="Pangilinan J."/>
            <person name="Park H.-J."/>
            <person name="Ramirez L."/>
            <person name="Alfaro M."/>
            <person name="Sun H."/>
            <person name="Tritt A."/>
            <person name="Yoshinaga Y."/>
            <person name="Zwiers L.-H."/>
            <person name="Turgeon B."/>
            <person name="Goodwin S."/>
            <person name="Spatafora J."/>
            <person name="Crous P."/>
            <person name="Grigoriev I."/>
        </authorList>
    </citation>
    <scope>NUCLEOTIDE SEQUENCE</scope>
    <source>
        <strain evidence="12">CBS 121739</strain>
    </source>
</reference>
<feature type="transmembrane region" description="Helical" evidence="10">
    <location>
        <begin position="263"/>
        <end position="286"/>
    </location>
</feature>
<keyword evidence="4 10" id="KW-1133">Transmembrane helix</keyword>
<evidence type="ECO:0000256" key="5">
    <source>
        <dbReference type="ARBA" id="ARBA00023065"/>
    </source>
</evidence>
<evidence type="ECO:0000313" key="13">
    <source>
        <dbReference type="Proteomes" id="UP000799437"/>
    </source>
</evidence>
<evidence type="ECO:0000313" key="12">
    <source>
        <dbReference type="EMBL" id="KAF2757595.1"/>
    </source>
</evidence>
<feature type="domain" description="Potassium channel" evidence="11">
    <location>
        <begin position="214"/>
        <end position="283"/>
    </location>
</feature>
<feature type="transmembrane region" description="Helical" evidence="10">
    <location>
        <begin position="387"/>
        <end position="406"/>
    </location>
</feature>
<accession>A0A6A6W4W2</accession>
<dbReference type="PANTHER" id="PTHR11003">
    <property type="entry name" value="POTASSIUM CHANNEL, SUBFAMILY K"/>
    <property type="match status" value="1"/>
</dbReference>
<feature type="transmembrane region" description="Helical" evidence="10">
    <location>
        <begin position="208"/>
        <end position="227"/>
    </location>
</feature>
<evidence type="ECO:0000256" key="7">
    <source>
        <dbReference type="ARBA" id="ARBA00023303"/>
    </source>
</evidence>
<evidence type="ECO:0000256" key="1">
    <source>
        <dbReference type="ARBA" id="ARBA00004141"/>
    </source>
</evidence>
<protein>
    <submittedName>
        <fullName evidence="12">Voltage-gated potassium channel</fullName>
    </submittedName>
</protein>
<keyword evidence="2 8" id="KW-0813">Transport</keyword>
<comment type="similarity">
    <text evidence="8">Belongs to the two pore domain potassium channel (TC 1.A.1.8) family.</text>
</comment>
<evidence type="ECO:0000256" key="2">
    <source>
        <dbReference type="ARBA" id="ARBA00022448"/>
    </source>
</evidence>
<keyword evidence="7 8" id="KW-0407">Ion channel</keyword>
<dbReference type="InterPro" id="IPR003280">
    <property type="entry name" value="2pore_dom_K_chnl"/>
</dbReference>
<dbReference type="RefSeq" id="XP_033600046.1">
    <property type="nucleotide sequence ID" value="XM_033742787.1"/>
</dbReference>
<dbReference type="GO" id="GO:0015271">
    <property type="term" value="F:outward rectifier potassium channel activity"/>
    <property type="evidence" value="ECO:0007669"/>
    <property type="project" value="TreeGrafter"/>
</dbReference>
<dbReference type="FunFam" id="1.10.287.70:FF:000170">
    <property type="entry name" value="Outward-rectifier potassium channel TOK1"/>
    <property type="match status" value="1"/>
</dbReference>
<dbReference type="Pfam" id="PF07885">
    <property type="entry name" value="Ion_trans_2"/>
    <property type="match status" value="2"/>
</dbReference>
<organism evidence="12 13">
    <name type="scientific">Pseudovirgaria hyperparasitica</name>
    <dbReference type="NCBI Taxonomy" id="470096"/>
    <lineage>
        <taxon>Eukaryota</taxon>
        <taxon>Fungi</taxon>
        <taxon>Dikarya</taxon>
        <taxon>Ascomycota</taxon>
        <taxon>Pezizomycotina</taxon>
        <taxon>Dothideomycetes</taxon>
        <taxon>Dothideomycetes incertae sedis</taxon>
        <taxon>Acrospermales</taxon>
        <taxon>Acrospermaceae</taxon>
        <taxon>Pseudovirgaria</taxon>
    </lineage>
</organism>
<dbReference type="InterPro" id="IPR013099">
    <property type="entry name" value="K_chnl_dom"/>
</dbReference>
<dbReference type="PANTHER" id="PTHR11003:SF301">
    <property type="entry name" value="POTASSIUM CHANNEL PROTEIN"/>
    <property type="match status" value="1"/>
</dbReference>
<keyword evidence="13" id="KW-1185">Reference proteome</keyword>
<evidence type="ECO:0000256" key="9">
    <source>
        <dbReference type="SAM" id="MobiDB-lite"/>
    </source>
</evidence>
<gene>
    <name evidence="12" type="ORF">EJ05DRAFT_465718</name>
</gene>
<proteinExistence type="inferred from homology"/>
<evidence type="ECO:0000256" key="6">
    <source>
        <dbReference type="ARBA" id="ARBA00023136"/>
    </source>
</evidence>
<evidence type="ECO:0000256" key="4">
    <source>
        <dbReference type="ARBA" id="ARBA00022989"/>
    </source>
</evidence>
<dbReference type="OrthoDB" id="297496at2759"/>
<dbReference type="GeneID" id="54483841"/>
<keyword evidence="3 8" id="KW-0812">Transmembrane</keyword>
<feature type="region of interest" description="Disordered" evidence="9">
    <location>
        <begin position="1"/>
        <end position="34"/>
    </location>
</feature>
<dbReference type="GO" id="GO:0022841">
    <property type="term" value="F:potassium ion leak channel activity"/>
    <property type="evidence" value="ECO:0007669"/>
    <property type="project" value="TreeGrafter"/>
</dbReference>
<feature type="region of interest" description="Disordered" evidence="9">
    <location>
        <begin position="581"/>
        <end position="602"/>
    </location>
</feature>
<evidence type="ECO:0000256" key="8">
    <source>
        <dbReference type="RuleBase" id="RU003857"/>
    </source>
</evidence>
<evidence type="ECO:0000259" key="11">
    <source>
        <dbReference type="Pfam" id="PF07885"/>
    </source>
</evidence>
<dbReference type="GO" id="GO:0005886">
    <property type="term" value="C:plasma membrane"/>
    <property type="evidence" value="ECO:0007669"/>
    <property type="project" value="TreeGrafter"/>
</dbReference>
<feature type="compositionally biased region" description="Basic and acidic residues" evidence="9">
    <location>
        <begin position="581"/>
        <end position="596"/>
    </location>
</feature>
<dbReference type="SUPFAM" id="SSF81324">
    <property type="entry name" value="Voltage-gated potassium channels"/>
    <property type="match status" value="2"/>
</dbReference>
<feature type="transmembrane region" description="Helical" evidence="10">
    <location>
        <begin position="361"/>
        <end position="381"/>
    </location>
</feature>
<keyword evidence="5 8" id="KW-0406">Ion transport</keyword>
<feature type="transmembrane region" description="Helical" evidence="10">
    <location>
        <begin position="418"/>
        <end position="439"/>
    </location>
</feature>
<dbReference type="Gene3D" id="1.10.287.70">
    <property type="match status" value="2"/>
</dbReference>
<feature type="transmembrane region" description="Helical" evidence="10">
    <location>
        <begin position="128"/>
        <end position="146"/>
    </location>
</feature>
<dbReference type="EMBL" id="ML996573">
    <property type="protein sequence ID" value="KAF2757595.1"/>
    <property type="molecule type" value="Genomic_DNA"/>
</dbReference>
<feature type="transmembrane region" description="Helical" evidence="10">
    <location>
        <begin position="93"/>
        <end position="116"/>
    </location>
</feature>
<comment type="subcellular location">
    <subcellularLocation>
        <location evidence="1">Membrane</location>
        <topology evidence="1">Multi-pass membrane protein</topology>
    </subcellularLocation>
</comment>
<feature type="transmembrane region" description="Helical" evidence="10">
    <location>
        <begin position="166"/>
        <end position="188"/>
    </location>
</feature>
<dbReference type="GO" id="GO:0030322">
    <property type="term" value="P:stabilization of membrane potential"/>
    <property type="evidence" value="ECO:0007669"/>
    <property type="project" value="TreeGrafter"/>
</dbReference>
<evidence type="ECO:0000256" key="10">
    <source>
        <dbReference type="SAM" id="Phobius"/>
    </source>
</evidence>
<dbReference type="Proteomes" id="UP000799437">
    <property type="component" value="Unassembled WGS sequence"/>
</dbReference>
<keyword evidence="6 10" id="KW-0472">Membrane</keyword>
<evidence type="ECO:0000256" key="3">
    <source>
        <dbReference type="ARBA" id="ARBA00022692"/>
    </source>
</evidence>